<sequence length="253" mass="28137">MSLFGLFDRWRFPVPDARRVGFLTRTPFANKGLHGARHVENSRAAIEAAVSMGYGVKIDVQFSLDGHAYAIADPTIERLTDQQGQVRHLTSKLLAEIRLRGSEETIPPLKELLGIVAGRAPVLVELRTIEGHVSQLCVAVRHAIESYRGEAAVMSLHPEVPRWFASHGSRIARGLMLSDNSAYAKEAGNERVKTLWRAQPEFLAIDINDLPDRFAQRQRRRGIPILAWTVTSAEQQAIAADCADQIIFEAPGW</sequence>
<proteinExistence type="predicted"/>
<comment type="caution">
    <text evidence="2">The sequence shown here is derived from an EMBL/GenBank/DDBJ whole genome shotgun (WGS) entry which is preliminary data.</text>
</comment>
<dbReference type="RefSeq" id="WP_066959966.1">
    <property type="nucleotide sequence ID" value="NZ_CP023449.1"/>
</dbReference>
<keyword evidence="3" id="KW-1185">Reference proteome</keyword>
<evidence type="ECO:0000259" key="1">
    <source>
        <dbReference type="Pfam" id="PF03009"/>
    </source>
</evidence>
<dbReference type="InterPro" id="IPR030395">
    <property type="entry name" value="GP_PDE_dom"/>
</dbReference>
<dbReference type="AlphaFoldDB" id="A0A2A4FXF0"/>
<dbReference type="SUPFAM" id="SSF51695">
    <property type="entry name" value="PLC-like phosphodiesterases"/>
    <property type="match status" value="1"/>
</dbReference>
<protein>
    <submittedName>
        <fullName evidence="2">Glycerophosphodiester phosphodiesterase</fullName>
    </submittedName>
</protein>
<dbReference type="Pfam" id="PF03009">
    <property type="entry name" value="GDPD"/>
    <property type="match status" value="1"/>
</dbReference>
<accession>A0A2A4FXF0</accession>
<name>A0A2A4FXF0_9SPHN</name>
<dbReference type="Gene3D" id="3.20.20.190">
    <property type="entry name" value="Phosphatidylinositol (PI) phosphodiesterase"/>
    <property type="match status" value="1"/>
</dbReference>
<reference evidence="2 3" key="1">
    <citation type="submission" date="2017-09" db="EMBL/GenBank/DDBJ databases">
        <title>The Catabolism of 3,6-Dichlorosalicylic acid is Initiated by the Cytochrome P450 Monooxygenase DsmABC in Rhizorhabdus dicambivorans Ndbn-20.</title>
        <authorList>
            <person name="Na L."/>
        </authorList>
    </citation>
    <scope>NUCLEOTIDE SEQUENCE [LARGE SCALE GENOMIC DNA]</scope>
    <source>
        <strain evidence="2 3">Ndbn-20m</strain>
    </source>
</reference>
<dbReference type="PANTHER" id="PTHR46211">
    <property type="entry name" value="GLYCEROPHOSPHORYL DIESTER PHOSPHODIESTERASE"/>
    <property type="match status" value="1"/>
</dbReference>
<dbReference type="GO" id="GO:0006629">
    <property type="term" value="P:lipid metabolic process"/>
    <property type="evidence" value="ECO:0007669"/>
    <property type="project" value="InterPro"/>
</dbReference>
<evidence type="ECO:0000313" key="2">
    <source>
        <dbReference type="EMBL" id="PCE43474.1"/>
    </source>
</evidence>
<dbReference type="GO" id="GO:0008081">
    <property type="term" value="F:phosphoric diester hydrolase activity"/>
    <property type="evidence" value="ECO:0007669"/>
    <property type="project" value="InterPro"/>
</dbReference>
<dbReference type="PANTHER" id="PTHR46211:SF1">
    <property type="entry name" value="GLYCEROPHOSPHODIESTER PHOSPHODIESTERASE, CYTOPLASMIC"/>
    <property type="match status" value="1"/>
</dbReference>
<evidence type="ECO:0000313" key="3">
    <source>
        <dbReference type="Proteomes" id="UP000218934"/>
    </source>
</evidence>
<dbReference type="OrthoDB" id="384721at2"/>
<dbReference type="InterPro" id="IPR017946">
    <property type="entry name" value="PLC-like_Pdiesterase_TIM-brl"/>
</dbReference>
<gene>
    <name evidence="2" type="ORF">COO09_03970</name>
</gene>
<organism evidence="2 3">
    <name type="scientific">Rhizorhabdus dicambivorans</name>
    <dbReference type="NCBI Taxonomy" id="1850238"/>
    <lineage>
        <taxon>Bacteria</taxon>
        <taxon>Pseudomonadati</taxon>
        <taxon>Pseudomonadota</taxon>
        <taxon>Alphaproteobacteria</taxon>
        <taxon>Sphingomonadales</taxon>
        <taxon>Sphingomonadaceae</taxon>
        <taxon>Rhizorhabdus</taxon>
    </lineage>
</organism>
<feature type="domain" description="GP-PDE" evidence="1">
    <location>
        <begin position="35"/>
        <end position="237"/>
    </location>
</feature>
<dbReference type="KEGG" id="rdi:CMV14_01650"/>
<dbReference type="EMBL" id="NWUF01000003">
    <property type="protein sequence ID" value="PCE43474.1"/>
    <property type="molecule type" value="Genomic_DNA"/>
</dbReference>
<dbReference type="Proteomes" id="UP000218934">
    <property type="component" value="Unassembled WGS sequence"/>
</dbReference>